<keyword evidence="4" id="KW-1185">Reference proteome</keyword>
<keyword evidence="1" id="KW-0732">Signal</keyword>
<evidence type="ECO:0000313" key="3">
    <source>
        <dbReference type="EMBL" id="SMR74936.1"/>
    </source>
</evidence>
<dbReference type="PROSITE" id="PS51208">
    <property type="entry name" value="AUTOTRANSPORTER"/>
    <property type="match status" value="1"/>
</dbReference>
<organism evidence="3 4">
    <name type="scientific">Marinobacterium sediminicola</name>
    <dbReference type="NCBI Taxonomy" id="518898"/>
    <lineage>
        <taxon>Bacteria</taxon>
        <taxon>Pseudomonadati</taxon>
        <taxon>Pseudomonadota</taxon>
        <taxon>Gammaproteobacteria</taxon>
        <taxon>Oceanospirillales</taxon>
        <taxon>Oceanospirillaceae</taxon>
        <taxon>Marinobacterium</taxon>
    </lineage>
</organism>
<dbReference type="Gene3D" id="2.40.128.130">
    <property type="entry name" value="Autotransporter beta-domain"/>
    <property type="match status" value="1"/>
</dbReference>
<dbReference type="Pfam" id="PF03797">
    <property type="entry name" value="Autotransporter"/>
    <property type="match status" value="1"/>
</dbReference>
<accession>A0ABY1S0X9</accession>
<dbReference type="EMBL" id="FXWV01000008">
    <property type="protein sequence ID" value="SMR74936.1"/>
    <property type="molecule type" value="Genomic_DNA"/>
</dbReference>
<dbReference type="SMART" id="SM00869">
    <property type="entry name" value="Autotransporter"/>
    <property type="match status" value="1"/>
</dbReference>
<evidence type="ECO:0000259" key="2">
    <source>
        <dbReference type="PROSITE" id="PS51208"/>
    </source>
</evidence>
<feature type="domain" description="Autotransporter" evidence="2">
    <location>
        <begin position="343"/>
        <end position="621"/>
    </location>
</feature>
<dbReference type="InterPro" id="IPR005546">
    <property type="entry name" value="Autotransporte_beta"/>
</dbReference>
<proteinExistence type="predicted"/>
<evidence type="ECO:0000256" key="1">
    <source>
        <dbReference type="SAM" id="SignalP"/>
    </source>
</evidence>
<evidence type="ECO:0000313" key="4">
    <source>
        <dbReference type="Proteomes" id="UP001159257"/>
    </source>
</evidence>
<dbReference type="SUPFAM" id="SSF103515">
    <property type="entry name" value="Autotransporter"/>
    <property type="match status" value="1"/>
</dbReference>
<dbReference type="InterPro" id="IPR006315">
    <property type="entry name" value="OM_autotransptr_brl_dom"/>
</dbReference>
<gene>
    <name evidence="3" type="ORF">SAMN04487964_108167</name>
</gene>
<name>A0ABY1S0X9_9GAMM</name>
<feature type="chain" id="PRO_5045463858" evidence="1">
    <location>
        <begin position="29"/>
        <end position="621"/>
    </location>
</feature>
<dbReference type="Proteomes" id="UP001159257">
    <property type="component" value="Unassembled WGS sequence"/>
</dbReference>
<comment type="caution">
    <text evidence="3">The sequence shown here is derived from an EMBL/GenBank/DDBJ whole genome shotgun (WGS) entry which is preliminary data.</text>
</comment>
<feature type="signal peptide" evidence="1">
    <location>
        <begin position="1"/>
        <end position="28"/>
    </location>
</feature>
<sequence length="621" mass="66979">MLFRKKLSSVIPVMILGLGGLHLPSANADVYLISQSPWGKTYDKDAMNVVFGSDGWSLYDNYTTAGLNVDSIFSASTEFVYLQGSDSYDTSLNHFINLYEDSVLDWVSNGGSLLVESAGTNGSVRLGDAELFLNRWPENTTAAASGQITDVGKTVFTDYEIIYYERAGYDLSHNYVVADDGVELIIFIEGNTNYDNSVVPIVAGYKYGDGYIIYSSLTADEWHTQTDYSSLGDDRNSWLLNIIGGLWNSDVLTQKLNPSVYNAALSQVNSPAYNAGKVIDATPELLDLFAGMSGNMEMSDAATQTLPLLTGGGFFAARTALYGINGAVLARQNANLGKSSGDVMLSDKHFWIKPFGTWTEQDDRNGVSGYDANTGGLVIGLDSEINDTTRLGVAFAYATTNVDGNSSIAPHNLDIDSYQLIGYGSRSLDENTDLTFQVDFGQNQNEGKRQIAFTSSVADSDYDSYSAHLGMGIVRGYAINDTSRATATLKADYTWIKDESYTETGAGLLNLDVDSNTTEALVAGVEGQLIHTLNPTTDLTAKLGVGYDLINEQASITSAFAGAPGAQFITKGIDPNPWIGNVGLGLLHTTESGAEISADYNAEYRSDYLSHTASLKLRMAF</sequence>
<protein>
    <submittedName>
        <fullName evidence="3">Outer membrane autotransporter barrel domain-containing protein</fullName>
    </submittedName>
</protein>
<dbReference type="NCBIfam" id="TIGR01414">
    <property type="entry name" value="autotrans_barl"/>
    <property type="match status" value="1"/>
</dbReference>
<reference evidence="3 4" key="1">
    <citation type="submission" date="2017-05" db="EMBL/GenBank/DDBJ databases">
        <authorList>
            <person name="Varghese N."/>
            <person name="Submissions S."/>
        </authorList>
    </citation>
    <scope>NUCLEOTIDE SEQUENCE [LARGE SCALE GENOMIC DNA]</scope>
    <source>
        <strain evidence="3 4">CGMCC 1.7287</strain>
    </source>
</reference>
<dbReference type="InterPro" id="IPR036709">
    <property type="entry name" value="Autotransporte_beta_dom_sf"/>
</dbReference>